<dbReference type="Pfam" id="PF13393">
    <property type="entry name" value="tRNA-synt_His"/>
    <property type="match status" value="1"/>
</dbReference>
<evidence type="ECO:0000256" key="5">
    <source>
        <dbReference type="ARBA" id="ARBA00020397"/>
    </source>
</evidence>
<dbReference type="GO" id="GO:0006427">
    <property type="term" value="P:histidyl-tRNA aminoacylation"/>
    <property type="evidence" value="ECO:0007669"/>
    <property type="project" value="TreeGrafter"/>
</dbReference>
<protein>
    <recommendedName>
        <fullName evidence="5 8">ATP phosphoribosyltransferase regulatory subunit</fullName>
    </recommendedName>
</protein>
<dbReference type="InterPro" id="IPR004517">
    <property type="entry name" value="HisZ"/>
</dbReference>
<evidence type="ECO:0000256" key="9">
    <source>
        <dbReference type="PIRSR" id="PIRSR001549-1"/>
    </source>
</evidence>
<evidence type="ECO:0000256" key="1">
    <source>
        <dbReference type="ARBA" id="ARBA00004496"/>
    </source>
</evidence>
<feature type="binding site" evidence="9">
    <location>
        <position position="122"/>
    </location>
    <ligand>
        <name>L-histidine</name>
        <dbReference type="ChEBI" id="CHEBI:57595"/>
    </ligand>
</feature>
<accession>A0A6J4RWP6</accession>
<feature type="domain" description="Aminoacyl-transfer RNA synthetases class-II family profile" evidence="10">
    <location>
        <begin position="1"/>
        <end position="328"/>
    </location>
</feature>
<dbReference type="InterPro" id="IPR004516">
    <property type="entry name" value="HisRS/HisZ"/>
</dbReference>
<dbReference type="InterPro" id="IPR041715">
    <property type="entry name" value="HisRS-like_core"/>
</dbReference>
<dbReference type="SUPFAM" id="SSF55681">
    <property type="entry name" value="Class II aaRS and biotin synthetases"/>
    <property type="match status" value="1"/>
</dbReference>
<keyword evidence="11" id="KW-0808">Transferase</keyword>
<feature type="binding site" evidence="9">
    <location>
        <begin position="78"/>
        <end position="80"/>
    </location>
    <ligand>
        <name>L-histidine</name>
        <dbReference type="ChEBI" id="CHEBI:57595"/>
    </ligand>
</feature>
<feature type="binding site" evidence="9">
    <location>
        <begin position="265"/>
        <end position="266"/>
    </location>
    <ligand>
        <name>L-histidine</name>
        <dbReference type="ChEBI" id="CHEBI:57595"/>
    </ligand>
</feature>
<organism evidence="11">
    <name type="scientific">uncultured Solirubrobacteraceae bacterium</name>
    <dbReference type="NCBI Taxonomy" id="1162706"/>
    <lineage>
        <taxon>Bacteria</taxon>
        <taxon>Bacillati</taxon>
        <taxon>Actinomycetota</taxon>
        <taxon>Thermoleophilia</taxon>
        <taxon>Solirubrobacterales</taxon>
        <taxon>Solirubrobacteraceae</taxon>
        <taxon>environmental samples</taxon>
    </lineage>
</organism>
<comment type="similarity">
    <text evidence="3 8">Belongs to the class-II aminoacyl-tRNA synthetase family. HisZ subfamily.</text>
</comment>
<sequence>MRPQIHPIPSGTRDVLPDEMRELRDITEAIRAVFELDGYGEVWTPALEYEEVLGRGGGAPPAYRVFDDHGEVLALRTDMTVPIARLVATRYQSAEPPLKFCYFAHAYRGVRPHRGQMREFLQAGIELVGAPAPHGTAEALSVACHALDAVGLRDYRIGLGDASLYPTLLRSLGIAQQAGKALMDALVARDFVALQHELGKLGLGDADTELLLRVPQVRGGPEVLADAEGPVAGAVAGLRGVYDRLAPEVAQRVIFDLGLIRKMGYYTGAVFDVYDPALGAPLGGGGRYDDLLGRFGRPLPAVGFALTIDRLHIALTGEEKAAALAREPAVDAFGGVQS</sequence>
<keyword evidence="8" id="KW-0368">Histidine biosynthesis</keyword>
<name>A0A6J4RWP6_9ACTN</name>
<evidence type="ECO:0000256" key="7">
    <source>
        <dbReference type="ARBA" id="ARBA00025246"/>
    </source>
</evidence>
<comment type="function">
    <text evidence="7 8">Required for the first step of histidine biosynthesis. May allow the feedback regulation of ATP phosphoribosyltransferase activity by histidine.</text>
</comment>
<keyword evidence="6 8" id="KW-0963">Cytoplasm</keyword>
<comment type="subunit">
    <text evidence="4 8">Heteromultimer composed of HisG and HisZ subunits.</text>
</comment>
<comment type="miscellaneous">
    <text evidence="8">This function is generally fulfilled by the C-terminal part of HisG, which is missing in some bacteria such as this one.</text>
</comment>
<evidence type="ECO:0000256" key="8">
    <source>
        <dbReference type="HAMAP-Rule" id="MF_00125"/>
    </source>
</evidence>
<proteinExistence type="inferred from homology"/>
<dbReference type="InterPro" id="IPR006195">
    <property type="entry name" value="aa-tRNA-synth_II"/>
</dbReference>
<dbReference type="HAMAP" id="MF_00125">
    <property type="entry name" value="HisZ"/>
    <property type="match status" value="1"/>
</dbReference>
<evidence type="ECO:0000256" key="3">
    <source>
        <dbReference type="ARBA" id="ARBA00005539"/>
    </source>
</evidence>
<dbReference type="UniPathway" id="UPA00031">
    <property type="reaction ID" value="UER00006"/>
</dbReference>
<reference evidence="11" key="1">
    <citation type="submission" date="2020-02" db="EMBL/GenBank/DDBJ databases">
        <authorList>
            <person name="Meier V. D."/>
        </authorList>
    </citation>
    <scope>NUCLEOTIDE SEQUENCE</scope>
    <source>
        <strain evidence="11">AVDCRST_MAG67</strain>
    </source>
</reference>
<dbReference type="PANTHER" id="PTHR43707:SF1">
    <property type="entry name" value="HISTIDINE--TRNA LIGASE, MITOCHONDRIAL-RELATED"/>
    <property type="match status" value="1"/>
</dbReference>
<dbReference type="AlphaFoldDB" id="A0A6J4RWP6"/>
<dbReference type="Gene3D" id="3.30.930.10">
    <property type="entry name" value="Bira Bifunctional Protein, Domain 2"/>
    <property type="match status" value="1"/>
</dbReference>
<dbReference type="GO" id="GO:0000105">
    <property type="term" value="P:L-histidine biosynthetic process"/>
    <property type="evidence" value="ECO:0007669"/>
    <property type="project" value="UniProtKB-UniRule"/>
</dbReference>
<evidence type="ECO:0000256" key="4">
    <source>
        <dbReference type="ARBA" id="ARBA00011496"/>
    </source>
</evidence>
<comment type="pathway">
    <text evidence="2 8">Amino-acid biosynthesis; L-histidine biosynthesis; L-histidine from 5-phospho-alpha-D-ribose 1-diphosphate: step 1/9.</text>
</comment>
<comment type="subcellular location">
    <subcellularLocation>
        <location evidence="1 8">Cytoplasm</location>
    </subcellularLocation>
</comment>
<dbReference type="PANTHER" id="PTHR43707">
    <property type="entry name" value="HISTIDYL-TRNA SYNTHETASE"/>
    <property type="match status" value="1"/>
</dbReference>
<feature type="binding site" evidence="9">
    <location>
        <position position="126"/>
    </location>
    <ligand>
        <name>L-histidine</name>
        <dbReference type="ChEBI" id="CHEBI:57595"/>
    </ligand>
</feature>
<evidence type="ECO:0000256" key="2">
    <source>
        <dbReference type="ARBA" id="ARBA00004667"/>
    </source>
</evidence>
<dbReference type="InterPro" id="IPR045864">
    <property type="entry name" value="aa-tRNA-synth_II/BPL/LPL"/>
</dbReference>
<dbReference type="PIRSF" id="PIRSF001549">
    <property type="entry name" value="His-tRNA_synth"/>
    <property type="match status" value="1"/>
</dbReference>
<dbReference type="EMBL" id="CADCVQ010000027">
    <property type="protein sequence ID" value="CAA9477200.1"/>
    <property type="molecule type" value="Genomic_DNA"/>
</dbReference>
<dbReference type="NCBIfam" id="TIGR00443">
    <property type="entry name" value="hisZ_biosyn_reg"/>
    <property type="match status" value="1"/>
</dbReference>
<keyword evidence="11" id="KW-0328">Glycosyltransferase</keyword>
<dbReference type="GO" id="GO:0016757">
    <property type="term" value="F:glycosyltransferase activity"/>
    <property type="evidence" value="ECO:0007669"/>
    <property type="project" value="UniProtKB-KW"/>
</dbReference>
<keyword evidence="8" id="KW-0028">Amino-acid biosynthesis</keyword>
<dbReference type="GO" id="GO:0004821">
    <property type="term" value="F:histidine-tRNA ligase activity"/>
    <property type="evidence" value="ECO:0007669"/>
    <property type="project" value="TreeGrafter"/>
</dbReference>
<feature type="binding site" evidence="9">
    <location>
        <position position="108"/>
    </location>
    <ligand>
        <name>L-histidine</name>
        <dbReference type="ChEBI" id="CHEBI:57595"/>
    </ligand>
</feature>
<evidence type="ECO:0000313" key="11">
    <source>
        <dbReference type="EMBL" id="CAA9477200.1"/>
    </source>
</evidence>
<gene>
    <name evidence="8" type="primary">hisZ</name>
    <name evidence="11" type="ORF">AVDCRST_MAG67-594</name>
</gene>
<dbReference type="PROSITE" id="PS50862">
    <property type="entry name" value="AA_TRNA_LIGASE_II"/>
    <property type="match status" value="1"/>
</dbReference>
<dbReference type="GO" id="GO:0005737">
    <property type="term" value="C:cytoplasm"/>
    <property type="evidence" value="ECO:0007669"/>
    <property type="project" value="UniProtKB-SubCell"/>
</dbReference>
<evidence type="ECO:0000259" key="10">
    <source>
        <dbReference type="PROSITE" id="PS50862"/>
    </source>
</evidence>
<dbReference type="CDD" id="cd00773">
    <property type="entry name" value="HisRS-like_core"/>
    <property type="match status" value="1"/>
</dbReference>
<evidence type="ECO:0000256" key="6">
    <source>
        <dbReference type="ARBA" id="ARBA00022490"/>
    </source>
</evidence>
<feature type="binding site" evidence="9">
    <location>
        <position position="261"/>
    </location>
    <ligand>
        <name>L-histidine</name>
        <dbReference type="ChEBI" id="CHEBI:57595"/>
    </ligand>
</feature>